<evidence type="ECO:0000313" key="3">
    <source>
        <dbReference type="Proteomes" id="UP000435357"/>
    </source>
</evidence>
<dbReference type="Proteomes" id="UP000435357">
    <property type="component" value="Unassembled WGS sequence"/>
</dbReference>
<dbReference type="EMBL" id="WACR01000004">
    <property type="protein sequence ID" value="KAB1064923.1"/>
    <property type="molecule type" value="Genomic_DNA"/>
</dbReference>
<feature type="signal peptide" evidence="1">
    <location>
        <begin position="1"/>
        <end position="21"/>
    </location>
</feature>
<gene>
    <name evidence="2" type="ORF">F3059_06100</name>
</gene>
<evidence type="ECO:0000313" key="2">
    <source>
        <dbReference type="EMBL" id="KAB1064923.1"/>
    </source>
</evidence>
<proteinExistence type="predicted"/>
<evidence type="ECO:0008006" key="4">
    <source>
        <dbReference type="Google" id="ProtNLM"/>
    </source>
</evidence>
<feature type="chain" id="PRO_5027006573" description="T9SS type A sorting domain-containing protein" evidence="1">
    <location>
        <begin position="22"/>
        <end position="608"/>
    </location>
</feature>
<keyword evidence="3" id="KW-1185">Reference proteome</keyword>
<organism evidence="2 3">
    <name type="scientific">Salibacter halophilus</name>
    <dbReference type="NCBI Taxonomy" id="1803916"/>
    <lineage>
        <taxon>Bacteria</taxon>
        <taxon>Pseudomonadati</taxon>
        <taxon>Bacteroidota</taxon>
        <taxon>Flavobacteriia</taxon>
        <taxon>Flavobacteriales</taxon>
        <taxon>Salibacteraceae</taxon>
        <taxon>Salibacter</taxon>
    </lineage>
</organism>
<dbReference type="RefSeq" id="WP_151167243.1">
    <property type="nucleotide sequence ID" value="NZ_WACR01000004.1"/>
</dbReference>
<sequence>MKKLNSALVFLFFTISFNLHSQPWNNYQFAPNPAGEEFGNNQVSYTIEDYICVQWTHPVTSVDYFITPGSIRDNTTGQNLGKFSLIKTEKSSSTFDRIGPIDVNTGNPDFDTHIEVKQMLVEGDYLYVLIGLWLDNQAVYPLDFYSYGVLEIDLTDPLPFQVPTSYREVYPSYDGCAKFEDLCFRKQPGGDIFVGYTIRNTNVNPQQCGPQVRGIQVDRIDVGGAQLGPVEEMTYTYYSSNSVPRLESIEFNNNTGNLFMISSDLQNAGTNPEYYINIMEMDASSPSLVPIVSSQTLYLAADKSHPIENFHTSIDESNNTVYVGFEGIDSRYTLLGADFNINSAKAIDLHYDPCQIEPTAIRNYPDGIQIAGITRNCSAGSNADEPIIHSVPYMPSWGSLTSSQSDKLINVNVSYSDNFDFADFIIDDDPLNDNRYLFGYRNNVSPTGKDGLNIYNFDNPASCPNNVSLIQSETPVKNVELGDDQFYYLKDDHGELDRLELDTVVAYPEQIIPYGCGIQGTPFKKDPTTSNALINQVDKSDQYEVKVYDLMGRNVLNFTTAELSTKKDIRMKVKRKVRNELSNSQVLIIKAKGKTTNESITYKEVFIQ</sequence>
<dbReference type="AlphaFoldDB" id="A0A6N6M5X2"/>
<evidence type="ECO:0000256" key="1">
    <source>
        <dbReference type="SAM" id="SignalP"/>
    </source>
</evidence>
<accession>A0A6N6M5X2</accession>
<protein>
    <recommendedName>
        <fullName evidence="4">T9SS type A sorting domain-containing protein</fullName>
    </recommendedName>
</protein>
<keyword evidence="1" id="KW-0732">Signal</keyword>
<comment type="caution">
    <text evidence="2">The sequence shown here is derived from an EMBL/GenBank/DDBJ whole genome shotgun (WGS) entry which is preliminary data.</text>
</comment>
<name>A0A6N6M5X2_9FLAO</name>
<reference evidence="2 3" key="1">
    <citation type="submission" date="2019-09" db="EMBL/GenBank/DDBJ databases">
        <title>Genomes of Cryomorphaceae.</title>
        <authorList>
            <person name="Bowman J.P."/>
        </authorList>
    </citation>
    <scope>NUCLEOTIDE SEQUENCE [LARGE SCALE GENOMIC DNA]</scope>
    <source>
        <strain evidence="2 3">KCTC 52047</strain>
    </source>
</reference>